<keyword evidence="4" id="KW-1185">Reference proteome</keyword>
<evidence type="ECO:0000256" key="1">
    <source>
        <dbReference type="ARBA" id="ARBA00008791"/>
    </source>
</evidence>
<comment type="similarity">
    <text evidence="1">Belongs to the universal stress protein A family.</text>
</comment>
<evidence type="ECO:0000313" key="3">
    <source>
        <dbReference type="EMBL" id="GAA1760331.1"/>
    </source>
</evidence>
<evidence type="ECO:0000259" key="2">
    <source>
        <dbReference type="Pfam" id="PF00582"/>
    </source>
</evidence>
<accession>A0ABP4WU41</accession>
<dbReference type="SUPFAM" id="SSF52402">
    <property type="entry name" value="Adenine nucleotide alpha hydrolases-like"/>
    <property type="match status" value="1"/>
</dbReference>
<gene>
    <name evidence="3" type="ORF">GCM10009810_19770</name>
</gene>
<feature type="domain" description="UspA" evidence="2">
    <location>
        <begin position="9"/>
        <end position="72"/>
    </location>
</feature>
<reference evidence="4" key="1">
    <citation type="journal article" date="2019" name="Int. J. Syst. Evol. Microbiol.">
        <title>The Global Catalogue of Microorganisms (GCM) 10K type strain sequencing project: providing services to taxonomists for standard genome sequencing and annotation.</title>
        <authorList>
            <consortium name="The Broad Institute Genomics Platform"/>
            <consortium name="The Broad Institute Genome Sequencing Center for Infectious Disease"/>
            <person name="Wu L."/>
            <person name="Ma J."/>
        </authorList>
    </citation>
    <scope>NUCLEOTIDE SEQUENCE [LARGE SCALE GENOMIC DNA]</scope>
    <source>
        <strain evidence="4">JCM 15591</strain>
    </source>
</reference>
<dbReference type="InterPro" id="IPR006015">
    <property type="entry name" value="Universal_stress_UspA"/>
</dbReference>
<name>A0ABP4WU41_9MICO</name>
<proteinExistence type="inferred from homology"/>
<dbReference type="Pfam" id="PF00582">
    <property type="entry name" value="Usp"/>
    <property type="match status" value="1"/>
</dbReference>
<evidence type="ECO:0000313" key="4">
    <source>
        <dbReference type="Proteomes" id="UP001501475"/>
    </source>
</evidence>
<dbReference type="Proteomes" id="UP001501475">
    <property type="component" value="Unassembled WGS sequence"/>
</dbReference>
<protein>
    <recommendedName>
        <fullName evidence="2">UspA domain-containing protein</fullName>
    </recommendedName>
</protein>
<dbReference type="EMBL" id="BAAAPN010000046">
    <property type="protein sequence ID" value="GAA1760331.1"/>
    <property type="molecule type" value="Genomic_DNA"/>
</dbReference>
<dbReference type="Gene3D" id="3.40.50.620">
    <property type="entry name" value="HUPs"/>
    <property type="match status" value="1"/>
</dbReference>
<dbReference type="InterPro" id="IPR014729">
    <property type="entry name" value="Rossmann-like_a/b/a_fold"/>
</dbReference>
<dbReference type="InterPro" id="IPR006016">
    <property type="entry name" value="UspA"/>
</dbReference>
<organism evidence="3 4">
    <name type="scientific">Nostocoides vanveenii</name>
    <dbReference type="NCBI Taxonomy" id="330835"/>
    <lineage>
        <taxon>Bacteria</taxon>
        <taxon>Bacillati</taxon>
        <taxon>Actinomycetota</taxon>
        <taxon>Actinomycetes</taxon>
        <taxon>Micrococcales</taxon>
        <taxon>Intrasporangiaceae</taxon>
        <taxon>Nostocoides</taxon>
    </lineage>
</organism>
<sequence length="72" mass="7394">MLEPLLAAHPGGVAVDVVIERANSIKGLLAAGKDADLLVLGSRGRGGLRGLLLGSVSKRVLERAEDPVAVVR</sequence>
<comment type="caution">
    <text evidence="3">The sequence shown here is derived from an EMBL/GenBank/DDBJ whole genome shotgun (WGS) entry which is preliminary data.</text>
</comment>
<dbReference type="PRINTS" id="PR01438">
    <property type="entry name" value="UNVRSLSTRESS"/>
</dbReference>